<keyword evidence="8" id="KW-0694">RNA-binding</keyword>
<evidence type="ECO:0000313" key="17">
    <source>
        <dbReference type="Proteomes" id="UP000070352"/>
    </source>
</evidence>
<feature type="active site" description="Proton donor" evidence="13">
    <location>
        <position position="101"/>
    </location>
</feature>
<dbReference type="Gene3D" id="1.10.1200.80">
    <property type="entry name" value="Putative flavin oxidoreducatase, domain 2"/>
    <property type="match status" value="1"/>
</dbReference>
<keyword evidence="3" id="KW-0820">tRNA-binding</keyword>
<feature type="binding site" evidence="14">
    <location>
        <position position="170"/>
    </location>
    <ligand>
        <name>FMN</name>
        <dbReference type="ChEBI" id="CHEBI:58210"/>
    </ligand>
</feature>
<protein>
    <recommendedName>
        <fullName evidence="12">tRNA-dihydrouridine synthase</fullName>
        <ecNumber evidence="12">1.3.1.-</ecNumber>
    </recommendedName>
</protein>
<evidence type="ECO:0000256" key="10">
    <source>
        <dbReference type="ARBA" id="ARBA00048205"/>
    </source>
</evidence>
<evidence type="ECO:0000256" key="6">
    <source>
        <dbReference type="ARBA" id="ARBA00022694"/>
    </source>
</evidence>
<feature type="binding site" evidence="14">
    <location>
        <position position="140"/>
    </location>
    <ligand>
        <name>FMN</name>
        <dbReference type="ChEBI" id="CHEBI:58210"/>
    </ligand>
</feature>
<comment type="function">
    <text evidence="2 12">Catalyzes the synthesis of 5,6-dihydrouridine (D), a modified base found in the D-loop of most tRNAs, via the reduction of the C5-C6 double bond in target uridines.</text>
</comment>
<dbReference type="RefSeq" id="WP_068727119.1">
    <property type="nucleotide sequence ID" value="NZ_LSKU01000001.1"/>
</dbReference>
<dbReference type="PIRSF" id="PIRSF006621">
    <property type="entry name" value="Dus"/>
    <property type="match status" value="1"/>
</dbReference>
<organism evidence="16 17">
    <name type="scientific">Tepidibacillus decaturensis</name>
    <dbReference type="NCBI Taxonomy" id="1413211"/>
    <lineage>
        <taxon>Bacteria</taxon>
        <taxon>Bacillati</taxon>
        <taxon>Bacillota</taxon>
        <taxon>Bacilli</taxon>
        <taxon>Bacillales</taxon>
        <taxon>Bacillaceae</taxon>
        <taxon>Tepidibacillus</taxon>
    </lineage>
</organism>
<dbReference type="NCBIfam" id="TIGR00737">
    <property type="entry name" value="nifR3_yhdG"/>
    <property type="match status" value="1"/>
</dbReference>
<evidence type="ECO:0000256" key="4">
    <source>
        <dbReference type="ARBA" id="ARBA00022630"/>
    </source>
</evidence>
<dbReference type="InterPro" id="IPR013785">
    <property type="entry name" value="Aldolase_TIM"/>
</dbReference>
<keyword evidence="14" id="KW-0547">Nucleotide-binding</keyword>
<feature type="binding site" evidence="14">
    <location>
        <position position="70"/>
    </location>
    <ligand>
        <name>FMN</name>
        <dbReference type="ChEBI" id="CHEBI:58210"/>
    </ligand>
</feature>
<sequence length="328" mass="36287">MKIGNVQLENNVVLAPMAGVSNYAFRLIAREFGTGLVTAEMVSDKAILQKNERSLKMLEVGEDEKPLSLQIFGGDKSSLVEAAKIVDQYTNADIIDINMGCPVPKITRNDAGAKLLLHPPKIEEMVEAVVKEVKKPVTVKMRTGWDSGHVYAVENAKAIESAGASALAVHGRTREQMYSGKADWDIIRQVKEAVNIPVIGNGDIFSPEDAKRMIDLTGVDGVMIGRAALGNPWILYRTVKYLTEGKLLPEPSAKEKIDVALLHMDRLIQLKGENIGVKEMRKHAGWYLKNLPGAAKVREIINEIDTKEEMKRVLLEYVESIEENMIIS</sequence>
<dbReference type="AlphaFoldDB" id="A0A135L7B4"/>
<dbReference type="InterPro" id="IPR024036">
    <property type="entry name" value="tRNA-dHydroUridine_Synthase_C"/>
</dbReference>
<evidence type="ECO:0000256" key="1">
    <source>
        <dbReference type="ARBA" id="ARBA00001917"/>
    </source>
</evidence>
<comment type="cofactor">
    <cofactor evidence="1 12 14">
        <name>FMN</name>
        <dbReference type="ChEBI" id="CHEBI:58210"/>
    </cofactor>
</comment>
<comment type="similarity">
    <text evidence="12">Belongs to the dus family.</text>
</comment>
<comment type="catalytic activity">
    <reaction evidence="11">
        <text>a 5,6-dihydrouridine in tRNA + NAD(+) = a uridine in tRNA + NADH + H(+)</text>
        <dbReference type="Rhea" id="RHEA:54452"/>
        <dbReference type="Rhea" id="RHEA-COMP:13339"/>
        <dbReference type="Rhea" id="RHEA-COMP:13887"/>
        <dbReference type="ChEBI" id="CHEBI:15378"/>
        <dbReference type="ChEBI" id="CHEBI:57540"/>
        <dbReference type="ChEBI" id="CHEBI:57945"/>
        <dbReference type="ChEBI" id="CHEBI:65315"/>
        <dbReference type="ChEBI" id="CHEBI:74443"/>
    </reaction>
</comment>
<dbReference type="CDD" id="cd02801">
    <property type="entry name" value="DUS_like_FMN"/>
    <property type="match status" value="1"/>
</dbReference>
<dbReference type="STRING" id="1413211.U473_13200"/>
<dbReference type="InterPro" id="IPR004652">
    <property type="entry name" value="DusB-like"/>
</dbReference>
<evidence type="ECO:0000259" key="15">
    <source>
        <dbReference type="Pfam" id="PF01207"/>
    </source>
</evidence>
<feature type="binding site" evidence="14">
    <location>
        <begin position="16"/>
        <end position="18"/>
    </location>
    <ligand>
        <name>FMN</name>
        <dbReference type="ChEBI" id="CHEBI:58210"/>
    </ligand>
</feature>
<keyword evidence="9 12" id="KW-0560">Oxidoreductase</keyword>
<keyword evidence="4 12" id="KW-0285">Flavoprotein</keyword>
<keyword evidence="7" id="KW-0521">NADP</keyword>
<evidence type="ECO:0000256" key="14">
    <source>
        <dbReference type="PIRSR" id="PIRSR006621-2"/>
    </source>
</evidence>
<accession>A0A135L7B4</accession>
<dbReference type="PANTHER" id="PTHR45846:SF1">
    <property type="entry name" value="TRNA-DIHYDROURIDINE(47) SYNTHASE [NAD(P)(+)]-LIKE"/>
    <property type="match status" value="1"/>
</dbReference>
<keyword evidence="17" id="KW-1185">Reference proteome</keyword>
<dbReference type="InterPro" id="IPR035587">
    <property type="entry name" value="DUS-like_FMN-bd"/>
</dbReference>
<evidence type="ECO:0000256" key="3">
    <source>
        <dbReference type="ARBA" id="ARBA00022555"/>
    </source>
</evidence>
<evidence type="ECO:0000256" key="9">
    <source>
        <dbReference type="ARBA" id="ARBA00023002"/>
    </source>
</evidence>
<feature type="binding site" evidence="14">
    <location>
        <begin position="225"/>
        <end position="226"/>
    </location>
    <ligand>
        <name>FMN</name>
        <dbReference type="ChEBI" id="CHEBI:58210"/>
    </ligand>
</feature>
<dbReference type="Gene3D" id="3.20.20.70">
    <property type="entry name" value="Aldolase class I"/>
    <property type="match status" value="1"/>
</dbReference>
<gene>
    <name evidence="16" type="ORF">U473_13200</name>
</gene>
<dbReference type="GO" id="GO:0000049">
    <property type="term" value="F:tRNA binding"/>
    <property type="evidence" value="ECO:0007669"/>
    <property type="project" value="UniProtKB-KW"/>
</dbReference>
<evidence type="ECO:0000256" key="7">
    <source>
        <dbReference type="ARBA" id="ARBA00022857"/>
    </source>
</evidence>
<evidence type="ECO:0000256" key="11">
    <source>
        <dbReference type="ARBA" id="ARBA00048802"/>
    </source>
</evidence>
<keyword evidence="6 12" id="KW-0819">tRNA processing</keyword>
<dbReference type="PROSITE" id="PS01136">
    <property type="entry name" value="UPF0034"/>
    <property type="match status" value="1"/>
</dbReference>
<evidence type="ECO:0000256" key="5">
    <source>
        <dbReference type="ARBA" id="ARBA00022643"/>
    </source>
</evidence>
<name>A0A135L7B4_9BACI</name>
<dbReference type="GO" id="GO:0017150">
    <property type="term" value="F:tRNA dihydrouridine synthase activity"/>
    <property type="evidence" value="ECO:0007669"/>
    <property type="project" value="InterPro"/>
</dbReference>
<dbReference type="Pfam" id="PF01207">
    <property type="entry name" value="Dus"/>
    <property type="match status" value="1"/>
</dbReference>
<dbReference type="InterPro" id="IPR018517">
    <property type="entry name" value="tRNA_hU_synthase_CS"/>
</dbReference>
<dbReference type="Proteomes" id="UP000070352">
    <property type="component" value="Unassembled WGS sequence"/>
</dbReference>
<comment type="catalytic activity">
    <reaction evidence="10">
        <text>a 5,6-dihydrouridine in tRNA + NADP(+) = a uridine in tRNA + NADPH + H(+)</text>
        <dbReference type="Rhea" id="RHEA:23624"/>
        <dbReference type="Rhea" id="RHEA-COMP:13339"/>
        <dbReference type="Rhea" id="RHEA-COMP:13887"/>
        <dbReference type="ChEBI" id="CHEBI:15378"/>
        <dbReference type="ChEBI" id="CHEBI:57783"/>
        <dbReference type="ChEBI" id="CHEBI:58349"/>
        <dbReference type="ChEBI" id="CHEBI:65315"/>
        <dbReference type="ChEBI" id="CHEBI:74443"/>
    </reaction>
</comment>
<dbReference type="InterPro" id="IPR001269">
    <property type="entry name" value="DUS_fam"/>
</dbReference>
<feature type="domain" description="DUS-like FMN-binding" evidence="15">
    <location>
        <begin position="14"/>
        <end position="315"/>
    </location>
</feature>
<keyword evidence="5 12" id="KW-0288">FMN</keyword>
<dbReference type="EC" id="1.3.1.-" evidence="12"/>
<comment type="caution">
    <text evidence="16">The sequence shown here is derived from an EMBL/GenBank/DDBJ whole genome shotgun (WGS) entry which is preliminary data.</text>
</comment>
<evidence type="ECO:0000256" key="12">
    <source>
        <dbReference type="PIRNR" id="PIRNR006621"/>
    </source>
</evidence>
<evidence type="ECO:0000256" key="2">
    <source>
        <dbReference type="ARBA" id="ARBA00002790"/>
    </source>
</evidence>
<evidence type="ECO:0000256" key="8">
    <source>
        <dbReference type="ARBA" id="ARBA00022884"/>
    </source>
</evidence>
<dbReference type="EMBL" id="LSKU01000001">
    <property type="protein sequence ID" value="KXG44864.1"/>
    <property type="molecule type" value="Genomic_DNA"/>
</dbReference>
<dbReference type="GO" id="GO:0050660">
    <property type="term" value="F:flavin adenine dinucleotide binding"/>
    <property type="evidence" value="ECO:0007669"/>
    <property type="project" value="InterPro"/>
</dbReference>
<evidence type="ECO:0000256" key="13">
    <source>
        <dbReference type="PIRSR" id="PIRSR006621-1"/>
    </source>
</evidence>
<dbReference type="PANTHER" id="PTHR45846">
    <property type="entry name" value="TRNA-DIHYDROURIDINE(47) SYNTHASE [NAD(P)(+)]-LIKE"/>
    <property type="match status" value="1"/>
</dbReference>
<reference evidence="16 17" key="1">
    <citation type="submission" date="2016-02" db="EMBL/GenBank/DDBJ databases">
        <title>Draft Genome for Tepidibacillus decaturensis nov. sp. Strain Z9, an Anaerobic, Moderately Thermophilic and Heterotrophic Bacterium from Deep Subsurface of the Illinois Basin, USA.</title>
        <authorList>
            <person name="Dong Y."/>
            <person name="Chang J.Y."/>
            <person name="Sanford R."/>
            <person name="Fouke B.W."/>
        </authorList>
    </citation>
    <scope>NUCLEOTIDE SEQUENCE [LARGE SCALE GENOMIC DNA]</scope>
    <source>
        <strain evidence="16 17">Z9</strain>
    </source>
</reference>
<dbReference type="OrthoDB" id="9764501at2"/>
<dbReference type="SUPFAM" id="SSF51395">
    <property type="entry name" value="FMN-linked oxidoreductases"/>
    <property type="match status" value="1"/>
</dbReference>
<evidence type="ECO:0000313" key="16">
    <source>
        <dbReference type="EMBL" id="KXG44864.1"/>
    </source>
</evidence>
<proteinExistence type="inferred from homology"/>